<dbReference type="InterPro" id="IPR011333">
    <property type="entry name" value="SKP1/BTB/POZ_sf"/>
</dbReference>
<feature type="compositionally biased region" description="Low complexity" evidence="1">
    <location>
        <begin position="176"/>
        <end position="190"/>
    </location>
</feature>
<feature type="region of interest" description="Disordered" evidence="1">
    <location>
        <begin position="166"/>
        <end position="207"/>
    </location>
</feature>
<feature type="domain" description="BTB" evidence="2">
    <location>
        <begin position="712"/>
        <end position="783"/>
    </location>
</feature>
<gene>
    <name evidence="3" type="ORF">PGLA2088_LOCUS38823</name>
</gene>
<reference evidence="3" key="1">
    <citation type="submission" date="2021-02" db="EMBL/GenBank/DDBJ databases">
        <authorList>
            <person name="Dougan E. K."/>
            <person name="Rhodes N."/>
            <person name="Thang M."/>
            <person name="Chan C."/>
        </authorList>
    </citation>
    <scope>NUCLEOTIDE SEQUENCE</scope>
</reference>
<feature type="compositionally biased region" description="Low complexity" evidence="1">
    <location>
        <begin position="240"/>
        <end position="259"/>
    </location>
</feature>
<dbReference type="EMBL" id="CAJNNW010032878">
    <property type="protein sequence ID" value="CAE8715890.1"/>
    <property type="molecule type" value="Genomic_DNA"/>
</dbReference>
<dbReference type="Pfam" id="PF00651">
    <property type="entry name" value="BTB"/>
    <property type="match status" value="2"/>
</dbReference>
<dbReference type="InterPro" id="IPR000210">
    <property type="entry name" value="BTB/POZ_dom"/>
</dbReference>
<feature type="region of interest" description="Disordered" evidence="1">
    <location>
        <begin position="225"/>
        <end position="260"/>
    </location>
</feature>
<comment type="caution">
    <text evidence="3">The sequence shown here is derived from an EMBL/GenBank/DDBJ whole genome shotgun (WGS) entry which is preliminary data.</text>
</comment>
<dbReference type="AlphaFoldDB" id="A0A813KZS7"/>
<protein>
    <recommendedName>
        <fullName evidence="2">BTB domain-containing protein</fullName>
    </recommendedName>
</protein>
<organism evidence="3 4">
    <name type="scientific">Polarella glacialis</name>
    <name type="common">Dinoflagellate</name>
    <dbReference type="NCBI Taxonomy" id="89957"/>
    <lineage>
        <taxon>Eukaryota</taxon>
        <taxon>Sar</taxon>
        <taxon>Alveolata</taxon>
        <taxon>Dinophyceae</taxon>
        <taxon>Suessiales</taxon>
        <taxon>Suessiaceae</taxon>
        <taxon>Polarella</taxon>
    </lineage>
</organism>
<dbReference type="PROSITE" id="PS50097">
    <property type="entry name" value="BTB"/>
    <property type="match status" value="2"/>
</dbReference>
<feature type="domain" description="BTB" evidence="2">
    <location>
        <begin position="465"/>
        <end position="536"/>
    </location>
</feature>
<evidence type="ECO:0000259" key="2">
    <source>
        <dbReference type="PROSITE" id="PS50097"/>
    </source>
</evidence>
<feature type="region of interest" description="Disordered" evidence="1">
    <location>
        <begin position="279"/>
        <end position="307"/>
    </location>
</feature>
<feature type="compositionally biased region" description="Gly residues" evidence="1">
    <location>
        <begin position="191"/>
        <end position="201"/>
    </location>
</feature>
<proteinExistence type="predicted"/>
<evidence type="ECO:0000313" key="3">
    <source>
        <dbReference type="EMBL" id="CAE8715890.1"/>
    </source>
</evidence>
<dbReference type="SMART" id="SM00225">
    <property type="entry name" value="BTB"/>
    <property type="match status" value="2"/>
</dbReference>
<name>A0A813KZS7_POLGL</name>
<dbReference type="Gene3D" id="3.30.710.10">
    <property type="entry name" value="Potassium Channel Kv1.1, Chain A"/>
    <property type="match status" value="2"/>
</dbReference>
<dbReference type="Proteomes" id="UP000626109">
    <property type="component" value="Unassembled WGS sequence"/>
</dbReference>
<evidence type="ECO:0000313" key="4">
    <source>
        <dbReference type="Proteomes" id="UP000626109"/>
    </source>
</evidence>
<accession>A0A813KZS7</accession>
<evidence type="ECO:0000256" key="1">
    <source>
        <dbReference type="SAM" id="MobiDB-lite"/>
    </source>
</evidence>
<dbReference type="SUPFAM" id="SSF54695">
    <property type="entry name" value="POZ domain"/>
    <property type="match status" value="2"/>
</dbReference>
<dbReference type="PANTHER" id="PTHR24413">
    <property type="entry name" value="SPECKLE-TYPE POZ PROTEIN"/>
    <property type="match status" value="1"/>
</dbReference>
<sequence>MAVLVSEHSQALPGRHASVVLRSGASPLAGPQYSPLMTATNAARRLPPGVVEGSSPQVQSIRRYSLPVQAASSPVLRSAAPAHRAMMPAPHGSPVMGSPVLAPATTMATMGTLTLAPAAPAVMQQRRVSVGPTVFVSSPAMQAVSAMQKIPASKLSNASLVRRAGPGDVDIDLPDSALTASTGGSSSRNSGHGGHGGGPGPGTASAPSAALVAAVQLAAASSGTFLPHEEEPPGAMQLSQMQYPQLQPSRQQQQHQQQQEAGGIFFAGQRLEPRRRWASMSEEEMTGGVRRASMDSMDGSSRRPSMDVTGYPSPAMTAAPMVGGWTVVSGGSVPSSAYTDYRDGPGSSGRRRWASISDDEAASPMIWPSRSPLFRSQHVRSRGNTPLVGPCPQPGVSGLPKVSEHGESVAMNVVPSSPFMLPQAQPAQPLTQEIGSMATSALVADLVALCKTAREEEAQGKHMATDCKLVVAGSTVYAHSALLMARSKFFQKAFVQGMSETSDKVLTLRHVISNVPKESVHALLMFIYTSDASEVSSADIAFGVLELLGAEEGDFLELSDFSLLRTTCGNVIVQAPGPLPRSYVMLNMAELSESKAFAQLRETPELLCEILAMSGAAAVHEESVGATQVYLQCSFDSSVTVREIHLGIGPMRDADGIGDDWDAGDLDGAEMRLEATPTCKVGSMATSALVADLVALCKTAREEEAQGKHMTTDCKLVVAGSTVYAHSALLTARSKFFQKAFVQGMSETSDKVLTLRHVISNVPKESVHALLMFIYTSDASEVSSADIAFGILELLGAEEGDFLELSDCSLLRATCGNVIVQAVQTEDLLQTLSRALSLGSSALSLRRDLIENVMLNMAELSESQAFAQLRETPELLCEILAMVGSCMTARPGWAPIVVVGRSPELDGWSLSSNSFDAGLANSADAVRSRDFGSGAAAYHDESEGATQVYLQCSFDSSVIVREIYLGIGPMGDDWNEDSLDGADIMYSTDGDTWSTVGIVRTKAAAVCPNLIKHTSAWSE</sequence>
<dbReference type="CDD" id="cd18186">
    <property type="entry name" value="BTB_POZ_ZBTB_KLHL-like"/>
    <property type="match status" value="2"/>
</dbReference>